<proteinExistence type="predicted"/>
<dbReference type="PANTHER" id="PTHR21310:SF42">
    <property type="entry name" value="BIFUNCTIONAL AAC_APH"/>
    <property type="match status" value="1"/>
</dbReference>
<reference evidence="3" key="1">
    <citation type="journal article" date="2019" name="Int. J. Syst. Evol. Microbiol.">
        <title>The Global Catalogue of Microorganisms (GCM) 10K type strain sequencing project: providing services to taxonomists for standard genome sequencing and annotation.</title>
        <authorList>
            <consortium name="The Broad Institute Genomics Platform"/>
            <consortium name="The Broad Institute Genome Sequencing Center for Infectious Disease"/>
            <person name="Wu L."/>
            <person name="Ma J."/>
        </authorList>
    </citation>
    <scope>NUCLEOTIDE SEQUENCE [LARGE SCALE GENOMIC DNA]</scope>
    <source>
        <strain evidence="3">NBRC 108565</strain>
    </source>
</reference>
<dbReference type="RefSeq" id="WP_286217643.1">
    <property type="nucleotide sequence ID" value="NZ_AP027729.1"/>
</dbReference>
<dbReference type="Gene3D" id="3.90.1200.10">
    <property type="match status" value="1"/>
</dbReference>
<dbReference type="Proteomes" id="UP001321475">
    <property type="component" value="Chromosome"/>
</dbReference>
<evidence type="ECO:0000259" key="1">
    <source>
        <dbReference type="Pfam" id="PF01636"/>
    </source>
</evidence>
<dbReference type="Gene3D" id="3.30.200.20">
    <property type="entry name" value="Phosphorylase Kinase, domain 1"/>
    <property type="match status" value="1"/>
</dbReference>
<dbReference type="PANTHER" id="PTHR21310">
    <property type="entry name" value="AMINOGLYCOSIDE PHOSPHOTRANSFERASE-RELATED-RELATED"/>
    <property type="match status" value="1"/>
</dbReference>
<dbReference type="EMBL" id="AP027729">
    <property type="protein sequence ID" value="BDZ43383.1"/>
    <property type="molecule type" value="Genomic_DNA"/>
</dbReference>
<name>A0ABM8G5K3_9CELL</name>
<feature type="domain" description="Aminoglycoside phosphotransferase" evidence="1">
    <location>
        <begin position="33"/>
        <end position="282"/>
    </location>
</feature>
<keyword evidence="3" id="KW-1185">Reference proteome</keyword>
<organism evidence="2 3">
    <name type="scientific">Paraoerskovia sediminicola</name>
    <dbReference type="NCBI Taxonomy" id="1138587"/>
    <lineage>
        <taxon>Bacteria</taxon>
        <taxon>Bacillati</taxon>
        <taxon>Actinomycetota</taxon>
        <taxon>Actinomycetes</taxon>
        <taxon>Micrococcales</taxon>
        <taxon>Cellulomonadaceae</taxon>
        <taxon>Paraoerskovia</taxon>
    </lineage>
</organism>
<dbReference type="CDD" id="cd05155">
    <property type="entry name" value="APH_ChoK_like_1"/>
    <property type="match status" value="1"/>
</dbReference>
<dbReference type="InterPro" id="IPR002575">
    <property type="entry name" value="Aminoglycoside_PTrfase"/>
</dbReference>
<protein>
    <submittedName>
        <fullName evidence="2">Aminoglycoside phosphotransferase</fullName>
    </submittedName>
</protein>
<dbReference type="InterPro" id="IPR051678">
    <property type="entry name" value="AGP_Transferase"/>
</dbReference>
<accession>A0ABM8G5K3</accession>
<dbReference type="InterPro" id="IPR011009">
    <property type="entry name" value="Kinase-like_dom_sf"/>
</dbReference>
<dbReference type="SUPFAM" id="SSF56112">
    <property type="entry name" value="Protein kinase-like (PK-like)"/>
    <property type="match status" value="1"/>
</dbReference>
<evidence type="ECO:0000313" key="3">
    <source>
        <dbReference type="Proteomes" id="UP001321475"/>
    </source>
</evidence>
<dbReference type="Pfam" id="PF01636">
    <property type="entry name" value="APH"/>
    <property type="match status" value="1"/>
</dbReference>
<gene>
    <name evidence="2" type="ORF">GCM10025865_26820</name>
</gene>
<evidence type="ECO:0000313" key="2">
    <source>
        <dbReference type="EMBL" id="BDZ43383.1"/>
    </source>
</evidence>
<sequence length="314" mass="34273">MPDSPAAEVAVTTELVRDLLRAQHPDQAGLPLRVVTNGWDNVVLRLGDDLAVRAPRRALAAPLVLHEQRWLPTLAQHLPVPVPAPVRVGTPTAAYPWSWSVVPWFEGQAAIEVAPHDRRGVAVDLARFVGALHRLAPQDAPRNPYRGVPLADRDADVRGRLAGLHDALSARPRDTDAPGLPDLTERELRDVEDLWGEAVRTDPWDGEPVWLHGDLHPGNLILDHPGRLAAVIDFGDLTSGDPATDLGTAWLTFDDVGRREFRQALGVERSPDDATWLRARGWAVVLGSALLAHSDDTPAHREVGLHALRSVLSD</sequence>